<evidence type="ECO:0000313" key="1">
    <source>
        <dbReference type="EMBL" id="RIY06482.1"/>
    </source>
</evidence>
<evidence type="ECO:0000313" key="2">
    <source>
        <dbReference type="Proteomes" id="UP000284250"/>
    </source>
</evidence>
<organism evidence="1 2">
    <name type="scientific">Hymenobacter rubripertinctus</name>
    <dbReference type="NCBI Taxonomy" id="2029981"/>
    <lineage>
        <taxon>Bacteria</taxon>
        <taxon>Pseudomonadati</taxon>
        <taxon>Bacteroidota</taxon>
        <taxon>Cytophagia</taxon>
        <taxon>Cytophagales</taxon>
        <taxon>Hymenobacteraceae</taxon>
        <taxon>Hymenobacter</taxon>
    </lineage>
</organism>
<gene>
    <name evidence="1" type="ORF">D0T11_18755</name>
</gene>
<dbReference type="EMBL" id="QYCN01000040">
    <property type="protein sequence ID" value="RIY06482.1"/>
    <property type="molecule type" value="Genomic_DNA"/>
</dbReference>
<keyword evidence="2" id="KW-1185">Reference proteome</keyword>
<sequence length="102" mass="12053">MDAYDLKIQLEIMDHHQEIHDVMGERLRQLEKFGPQNRPPSQWFLILAEEFGEVAKECVEMEFNDANHPHADPDRYYKELVETVAVGLAALQNYNQRRKEAR</sequence>
<comment type="caution">
    <text evidence="1">The sequence shown here is derived from an EMBL/GenBank/DDBJ whole genome shotgun (WGS) entry which is preliminary data.</text>
</comment>
<reference evidence="1 2" key="2">
    <citation type="submission" date="2019-01" db="EMBL/GenBank/DDBJ databases">
        <title>Hymenobacter humicola sp. nov., isolated from soils in Antarctica.</title>
        <authorList>
            <person name="Sedlacek I."/>
            <person name="Holochova P."/>
            <person name="Kralova S."/>
            <person name="Pantucek R."/>
            <person name="Stankova E."/>
            <person name="Vrbovska V."/>
            <person name="Kristofova L."/>
            <person name="Svec P."/>
            <person name="Busse H.-J."/>
        </authorList>
    </citation>
    <scope>NUCLEOTIDE SEQUENCE [LARGE SCALE GENOMIC DNA]</scope>
    <source>
        <strain evidence="1 2">CCM 8852</strain>
    </source>
</reference>
<name>A0A418QMW4_9BACT</name>
<protein>
    <submittedName>
        <fullName evidence="1">Uncharacterized protein</fullName>
    </submittedName>
</protein>
<dbReference type="RefSeq" id="WP_119657347.1">
    <property type="nucleotide sequence ID" value="NZ_JBHUOI010000081.1"/>
</dbReference>
<accession>A0A418QMW4</accession>
<dbReference type="AlphaFoldDB" id="A0A418QMW4"/>
<dbReference type="OrthoDB" id="1495692at2"/>
<dbReference type="Proteomes" id="UP000284250">
    <property type="component" value="Unassembled WGS sequence"/>
</dbReference>
<reference evidence="1 2" key="1">
    <citation type="submission" date="2018-09" db="EMBL/GenBank/DDBJ databases">
        <authorList>
            <person name="Zeman M."/>
            <person name="Pardy F."/>
        </authorList>
    </citation>
    <scope>NUCLEOTIDE SEQUENCE [LARGE SCALE GENOMIC DNA]</scope>
    <source>
        <strain evidence="1 2">CCM 8852</strain>
    </source>
</reference>
<proteinExistence type="predicted"/>